<evidence type="ECO:0000313" key="1">
    <source>
        <dbReference type="EMBL" id="VFJ93886.1"/>
    </source>
</evidence>
<accession>A0A450UMW6</accession>
<protein>
    <recommendedName>
        <fullName evidence="2">DUF1302 domain-containing protein</fullName>
    </recommendedName>
</protein>
<reference evidence="1" key="1">
    <citation type="submission" date="2019-02" db="EMBL/GenBank/DDBJ databases">
        <authorList>
            <person name="Gruber-Vodicka R. H."/>
            <person name="Seah K. B. B."/>
        </authorList>
    </citation>
    <scope>NUCLEOTIDE SEQUENCE</scope>
    <source>
        <strain evidence="1">BECK_M6</strain>
    </source>
</reference>
<dbReference type="InterPro" id="IPR010727">
    <property type="entry name" value="DUF1302"/>
</dbReference>
<proteinExistence type="predicted"/>
<dbReference type="Pfam" id="PF06980">
    <property type="entry name" value="DUF1302"/>
    <property type="match status" value="1"/>
</dbReference>
<dbReference type="AlphaFoldDB" id="A0A450UMW6"/>
<dbReference type="EMBL" id="CAADFH010000035">
    <property type="protein sequence ID" value="VFJ93886.1"/>
    <property type="molecule type" value="Genomic_DNA"/>
</dbReference>
<organism evidence="1">
    <name type="scientific">Candidatus Kentrum sp. LFY</name>
    <dbReference type="NCBI Taxonomy" id="2126342"/>
    <lineage>
        <taxon>Bacteria</taxon>
        <taxon>Pseudomonadati</taxon>
        <taxon>Pseudomonadota</taxon>
        <taxon>Gammaproteobacteria</taxon>
        <taxon>Candidatus Kentrum</taxon>
    </lineage>
</organism>
<name>A0A450UMW6_9GAMM</name>
<sequence>MAVKIGEGKMITDARSVGRCFVVVSPLVFMLPVSVSAVEFDAGPVAGNVDTTVSFGTMSRVQGRDNSAICTANGGTAHDCNADDGNLNYDTGIVSQVWKVISDVEVNHKSGNFGAFFRARGFVDTRNNSSGDTERTPLGDRAQDLVGRHVDLLDAYGWARFDVAGRPAQVRFGKHVLNWGESTFMGGGISAVNPIDAAALRMPGAEIREALLPVNMLSLSMDATDQLSAEAFYQLDWDKTIAEPAGSYFSTNDAASDGGNRVQLGFGDVPDTGFSFEKFGAGLTNAINADLATAINAGLTTKQALFDPDFMMLSRAGDNSARDSGQWGIALRYFSESLNDTEFGFYYMNHHSRMPVVSARTGSADGVNAGATAAGRIIGGANTPAANKQQVANMLAVDRYAKTANYLVEYPEDVGLFGLGFNTDLGKWAFQGEYSFKNNAPLQIDDIELFLATLTPLGEGLKGAGSNSFANNQIGVLGPDQYVKGYIERDISQLQATLSRAFGNTMGANEFLFVGEAAVTHVHGMPSKGTLRLEGPGTFTSGNPSNAALTGGHPGKAAESWDHFADATSWGYRLRGRWTYNSVIHSINLLPHVAFQHDVSGVSPAGGNFVEDRKAVTLGLGATYKSRWETDLSYTSFFGAGRYNLLNDRDYVSFNLKYLF</sequence>
<evidence type="ECO:0008006" key="2">
    <source>
        <dbReference type="Google" id="ProtNLM"/>
    </source>
</evidence>
<gene>
    <name evidence="1" type="ORF">BECKLFY1418A_GA0070994_10359</name>
</gene>